<dbReference type="Pfam" id="PF00232">
    <property type="entry name" value="Glyco_hydro_1"/>
    <property type="match status" value="1"/>
</dbReference>
<comment type="similarity">
    <text evidence="1 2">Belongs to the glycosyl hydrolase 1 family.</text>
</comment>
<evidence type="ECO:0000256" key="1">
    <source>
        <dbReference type="ARBA" id="ARBA00010838"/>
    </source>
</evidence>
<dbReference type="PANTHER" id="PTHR10353:SF213">
    <property type="entry name" value="BETA-GLUCOSIDASE 45-RELATED"/>
    <property type="match status" value="1"/>
</dbReference>
<dbReference type="PANTHER" id="PTHR10353">
    <property type="entry name" value="GLYCOSYL HYDROLASE"/>
    <property type="match status" value="1"/>
</dbReference>
<proteinExistence type="inferred from homology"/>
<name>A0A7J9MEN2_GOSSC</name>
<dbReference type="Gene3D" id="3.20.20.80">
    <property type="entry name" value="Glycosidases"/>
    <property type="match status" value="1"/>
</dbReference>
<dbReference type="EMBL" id="JABFAF010000010">
    <property type="protein sequence ID" value="MBA0869307.1"/>
    <property type="molecule type" value="Genomic_DNA"/>
</dbReference>
<comment type="caution">
    <text evidence="3">The sequence shown here is derived from an EMBL/GenBank/DDBJ whole genome shotgun (WGS) entry which is preliminary data.</text>
</comment>
<gene>
    <name evidence="3" type="ORF">Goshw_026517</name>
</gene>
<reference evidence="3 4" key="1">
    <citation type="journal article" date="2019" name="Genome Biol. Evol.">
        <title>Insights into the evolution of the New World diploid cottons (Gossypium, subgenus Houzingenia) based on genome sequencing.</title>
        <authorList>
            <person name="Grover C.E."/>
            <person name="Arick M.A. 2nd"/>
            <person name="Thrash A."/>
            <person name="Conover J.L."/>
            <person name="Sanders W.S."/>
            <person name="Peterson D.G."/>
            <person name="Frelichowski J.E."/>
            <person name="Scheffler J.A."/>
            <person name="Scheffler B.E."/>
            <person name="Wendel J.F."/>
        </authorList>
    </citation>
    <scope>NUCLEOTIDE SEQUENCE [LARGE SCALE GENOMIC DNA]</scope>
    <source>
        <strain evidence="3">1</strain>
        <tissue evidence="3">Leaf</tissue>
    </source>
</reference>
<dbReference type="AlphaFoldDB" id="A0A7J9MEN2"/>
<accession>A0A7J9MEN2</accession>
<keyword evidence="4" id="KW-1185">Reference proteome</keyword>
<evidence type="ECO:0000313" key="4">
    <source>
        <dbReference type="Proteomes" id="UP000593576"/>
    </source>
</evidence>
<dbReference type="OrthoDB" id="933532at2759"/>
<dbReference type="GO" id="GO:0008422">
    <property type="term" value="F:beta-glucosidase activity"/>
    <property type="evidence" value="ECO:0007669"/>
    <property type="project" value="TreeGrafter"/>
</dbReference>
<feature type="non-terminal residue" evidence="3">
    <location>
        <position position="1"/>
    </location>
</feature>
<dbReference type="InterPro" id="IPR001360">
    <property type="entry name" value="Glyco_hydro_1"/>
</dbReference>
<evidence type="ECO:0000256" key="2">
    <source>
        <dbReference type="RuleBase" id="RU003690"/>
    </source>
</evidence>
<evidence type="ECO:0008006" key="5">
    <source>
        <dbReference type="Google" id="ProtNLM"/>
    </source>
</evidence>
<feature type="non-terminal residue" evidence="3">
    <location>
        <position position="182"/>
    </location>
</feature>
<organism evidence="3 4">
    <name type="scientific">Gossypium schwendimanii</name>
    <name type="common">Cotton</name>
    <dbReference type="NCBI Taxonomy" id="34291"/>
    <lineage>
        <taxon>Eukaryota</taxon>
        <taxon>Viridiplantae</taxon>
        <taxon>Streptophyta</taxon>
        <taxon>Embryophyta</taxon>
        <taxon>Tracheophyta</taxon>
        <taxon>Spermatophyta</taxon>
        <taxon>Magnoliopsida</taxon>
        <taxon>eudicotyledons</taxon>
        <taxon>Gunneridae</taxon>
        <taxon>Pentapetalae</taxon>
        <taxon>rosids</taxon>
        <taxon>malvids</taxon>
        <taxon>Malvales</taxon>
        <taxon>Malvaceae</taxon>
        <taxon>Malvoideae</taxon>
        <taxon>Gossypium</taxon>
    </lineage>
</organism>
<evidence type="ECO:0000313" key="3">
    <source>
        <dbReference type="EMBL" id="MBA0869307.1"/>
    </source>
</evidence>
<sequence length="182" mass="20717">AKQGGSIVIVTNAAWFEPISSSTADKLAAEKAHCFTTNWFLDPIVFRRYPPEMQSILGSILPEFSKTEKEMLKKGLKGYGRKVTKKTASLLENMYVTIFFCLLKCHNRLTNQTDMDWLYVYPEGMEKIITYVKKRFNNTPMIIIENGYSEVTKANSTIKDSLQDVNRAKYMAGYLDSLSTAI</sequence>
<protein>
    <recommendedName>
        <fullName evidence="5">Thioglucosidase</fullName>
    </recommendedName>
</protein>
<dbReference type="Proteomes" id="UP000593576">
    <property type="component" value="Unassembled WGS sequence"/>
</dbReference>
<dbReference type="SUPFAM" id="SSF51445">
    <property type="entry name" value="(Trans)glycosidases"/>
    <property type="match status" value="1"/>
</dbReference>
<dbReference type="GO" id="GO:0005975">
    <property type="term" value="P:carbohydrate metabolic process"/>
    <property type="evidence" value="ECO:0007669"/>
    <property type="project" value="InterPro"/>
</dbReference>
<dbReference type="InterPro" id="IPR017853">
    <property type="entry name" value="GH"/>
</dbReference>